<dbReference type="CDD" id="cd11297">
    <property type="entry name" value="PIN_LabA-like_N_1"/>
    <property type="match status" value="1"/>
</dbReference>
<evidence type="ECO:0000256" key="1">
    <source>
        <dbReference type="SAM" id="MobiDB-lite"/>
    </source>
</evidence>
<dbReference type="InterPro" id="IPR025605">
    <property type="entry name" value="OST-HTH/LOTUS_dom"/>
</dbReference>
<dbReference type="Pfam" id="PF01936">
    <property type="entry name" value="NYN"/>
    <property type="match status" value="1"/>
</dbReference>
<reference evidence="3 4" key="1">
    <citation type="submission" date="2017-06" db="EMBL/GenBank/DDBJ databases">
        <title>Azoarcus sp. TSNA42 complete genome sequence.</title>
        <authorList>
            <person name="Woo J.-H."/>
            <person name="Kim H.-S."/>
        </authorList>
    </citation>
    <scope>NUCLEOTIDE SEQUENCE [LARGE SCALE GENOMIC DNA]</scope>
    <source>
        <strain evidence="3 4">TSNA42</strain>
    </source>
</reference>
<dbReference type="EMBL" id="CP022188">
    <property type="protein sequence ID" value="AWI81239.1"/>
    <property type="molecule type" value="Genomic_DNA"/>
</dbReference>
<sequence>MASPTETVSMALFCDFENVALGVRDANYDKFDIKRVLERLLLKGNIVVKKAYCDWDRYKGFKAAMHEANFELIEIPHVRQSGKNSADIRLVVDALDLCYTKAHVNTFVIISGDSDFSPLVSKLRENAKQVIGVGVKQSTSDLLIANCDEFIFYDDLVRESERAARKREASQAQSGNRRPQTEDKGRKDDIEARRTQAIDIAVETFEALLAERGDSGKIWASMLKEAIKRRKPDFSESYYGFRAFGNLLEEAQARGLLEFGRDEKSGAYVYRSSTAAETDVHAERPAREAEPSRRDRSRRGGRRDGSAPGSASNAPVDEAAEPVAESAPETAADNQAEQHASEAAPPRRERPSRRGSRRTNTTGSGAAPSAETPASASAPAPAPASAPASVPASAPAAQATVVEAPTAKPPAAVASAPAAAPSRAPDAVSSAVAEVPRAPSNASPAALRTSEKMKAADAAIAAAAAARAAQSGAPMRAVEPAAPVRAVEPAAPVKMAEPAAPAKAAETVAPEKAADAAAPAPEAKPARTRKPAKARAKPAEDEAEKPAKPARKPAARKKSAPKKDDATDDTSV</sequence>
<feature type="region of interest" description="Disordered" evidence="1">
    <location>
        <begin position="275"/>
        <end position="450"/>
    </location>
</feature>
<gene>
    <name evidence="3" type="ORF">CEW87_18845</name>
</gene>
<feature type="compositionally biased region" description="Low complexity" evidence="1">
    <location>
        <begin position="358"/>
        <end position="433"/>
    </location>
</feature>
<feature type="compositionally biased region" description="Low complexity" evidence="1">
    <location>
        <begin position="306"/>
        <end position="332"/>
    </location>
</feature>
<dbReference type="OrthoDB" id="9783963at2"/>
<dbReference type="GO" id="GO:0004540">
    <property type="term" value="F:RNA nuclease activity"/>
    <property type="evidence" value="ECO:0007669"/>
    <property type="project" value="InterPro"/>
</dbReference>
<feature type="compositionally biased region" description="Low complexity" evidence="1">
    <location>
        <begin position="491"/>
        <end position="523"/>
    </location>
</feature>
<proteinExistence type="predicted"/>
<dbReference type="RefSeq" id="WP_108975473.1">
    <property type="nucleotide sequence ID" value="NZ_CP022188.1"/>
</dbReference>
<protein>
    <submittedName>
        <fullName evidence="3">NYN domain protein</fullName>
    </submittedName>
</protein>
<feature type="compositionally biased region" description="Basic and acidic residues" evidence="1">
    <location>
        <begin position="278"/>
        <end position="294"/>
    </location>
</feature>
<evidence type="ECO:0000313" key="4">
    <source>
        <dbReference type="Proteomes" id="UP000244902"/>
    </source>
</evidence>
<evidence type="ECO:0000313" key="3">
    <source>
        <dbReference type="EMBL" id="AWI81239.1"/>
    </source>
</evidence>
<organism evidence="3 4">
    <name type="scientific">Parazoarcus communis</name>
    <dbReference type="NCBI Taxonomy" id="41977"/>
    <lineage>
        <taxon>Bacteria</taxon>
        <taxon>Pseudomonadati</taxon>
        <taxon>Pseudomonadota</taxon>
        <taxon>Betaproteobacteria</taxon>
        <taxon>Rhodocyclales</taxon>
        <taxon>Zoogloeaceae</taxon>
        <taxon>Parazoarcus</taxon>
    </lineage>
</organism>
<dbReference type="AlphaFoldDB" id="A0A2U8H585"/>
<feature type="compositionally biased region" description="Basic and acidic residues" evidence="1">
    <location>
        <begin position="537"/>
        <end position="547"/>
    </location>
</feature>
<dbReference type="InterPro" id="IPR021139">
    <property type="entry name" value="NYN"/>
</dbReference>
<dbReference type="Gene3D" id="3.40.50.1010">
    <property type="entry name" value="5'-nuclease"/>
    <property type="match status" value="1"/>
</dbReference>
<dbReference type="PROSITE" id="PS51644">
    <property type="entry name" value="HTH_OST"/>
    <property type="match status" value="1"/>
</dbReference>
<feature type="compositionally biased region" description="Basic residues" evidence="1">
    <location>
        <begin position="526"/>
        <end position="536"/>
    </location>
</feature>
<feature type="domain" description="HTH OST-type" evidence="2">
    <location>
        <begin position="197"/>
        <end position="273"/>
    </location>
</feature>
<feature type="compositionally biased region" description="Basic residues" evidence="1">
    <location>
        <begin position="548"/>
        <end position="560"/>
    </location>
</feature>
<dbReference type="Proteomes" id="UP000244902">
    <property type="component" value="Chromosome"/>
</dbReference>
<dbReference type="CDD" id="cd10146">
    <property type="entry name" value="LabA_like_C"/>
    <property type="match status" value="1"/>
</dbReference>
<feature type="compositionally biased region" description="Basic and acidic residues" evidence="1">
    <location>
        <begin position="179"/>
        <end position="190"/>
    </location>
</feature>
<evidence type="ECO:0000259" key="2">
    <source>
        <dbReference type="PROSITE" id="PS51644"/>
    </source>
</evidence>
<accession>A0A2U8H585</accession>
<dbReference type="PANTHER" id="PTHR35811">
    <property type="entry name" value="SLR1870 PROTEIN"/>
    <property type="match status" value="1"/>
</dbReference>
<feature type="region of interest" description="Disordered" evidence="1">
    <location>
        <begin position="491"/>
        <end position="572"/>
    </location>
</feature>
<dbReference type="PANTHER" id="PTHR35811:SF1">
    <property type="entry name" value="HTH OST-TYPE DOMAIN-CONTAINING PROTEIN"/>
    <property type="match status" value="1"/>
</dbReference>
<name>A0A2U8H585_9RHOO</name>
<feature type="region of interest" description="Disordered" evidence="1">
    <location>
        <begin position="164"/>
        <end position="190"/>
    </location>
</feature>